<name>A0A165PDV2_9AGAM</name>
<dbReference type="AlphaFoldDB" id="A0A165PDV2"/>
<proteinExistence type="predicted"/>
<protein>
    <submittedName>
        <fullName evidence="2">Uncharacterized protein</fullName>
    </submittedName>
</protein>
<keyword evidence="1" id="KW-0472">Membrane</keyword>
<accession>A0A165PDV2</accession>
<evidence type="ECO:0000313" key="2">
    <source>
        <dbReference type="EMBL" id="KZT20898.1"/>
    </source>
</evidence>
<keyword evidence="1" id="KW-1133">Transmembrane helix</keyword>
<feature type="transmembrane region" description="Helical" evidence="1">
    <location>
        <begin position="37"/>
        <end position="58"/>
    </location>
</feature>
<sequence>MRFRGAADHNRATQSLLHARSTSQARTLDSEPNSTTLAIRFVISCFSFIEYVCHMLIWSNCQFLSKQMPFVPSLSLSSPKSYDHALPASKVSRSFFYPLGCPVTAVAVSVLGQKLRYLYKSNKTPCFALVSVDDIRPLLLRQGFPVICIVLVKGDNLPLVFSSGDFRHLSSCNGHQPLFLVVDIRSTFAK</sequence>
<dbReference type="Proteomes" id="UP000076761">
    <property type="component" value="Unassembled WGS sequence"/>
</dbReference>
<keyword evidence="1" id="KW-0812">Transmembrane</keyword>
<keyword evidence="3" id="KW-1185">Reference proteome</keyword>
<evidence type="ECO:0000313" key="3">
    <source>
        <dbReference type="Proteomes" id="UP000076761"/>
    </source>
</evidence>
<reference evidence="2 3" key="1">
    <citation type="journal article" date="2016" name="Mol. Biol. Evol.">
        <title>Comparative Genomics of Early-Diverging Mushroom-Forming Fungi Provides Insights into the Origins of Lignocellulose Decay Capabilities.</title>
        <authorList>
            <person name="Nagy L.G."/>
            <person name="Riley R."/>
            <person name="Tritt A."/>
            <person name="Adam C."/>
            <person name="Daum C."/>
            <person name="Floudas D."/>
            <person name="Sun H."/>
            <person name="Yadav J.S."/>
            <person name="Pangilinan J."/>
            <person name="Larsson K.H."/>
            <person name="Matsuura K."/>
            <person name="Barry K."/>
            <person name="Labutti K."/>
            <person name="Kuo R."/>
            <person name="Ohm R.A."/>
            <person name="Bhattacharya S.S."/>
            <person name="Shirouzu T."/>
            <person name="Yoshinaga Y."/>
            <person name="Martin F.M."/>
            <person name="Grigoriev I.V."/>
            <person name="Hibbett D.S."/>
        </authorList>
    </citation>
    <scope>NUCLEOTIDE SEQUENCE [LARGE SCALE GENOMIC DNA]</scope>
    <source>
        <strain evidence="2 3">HHB14362 ss-1</strain>
    </source>
</reference>
<organism evidence="2 3">
    <name type="scientific">Neolentinus lepideus HHB14362 ss-1</name>
    <dbReference type="NCBI Taxonomy" id="1314782"/>
    <lineage>
        <taxon>Eukaryota</taxon>
        <taxon>Fungi</taxon>
        <taxon>Dikarya</taxon>
        <taxon>Basidiomycota</taxon>
        <taxon>Agaricomycotina</taxon>
        <taxon>Agaricomycetes</taxon>
        <taxon>Gloeophyllales</taxon>
        <taxon>Gloeophyllaceae</taxon>
        <taxon>Neolentinus</taxon>
    </lineage>
</organism>
<dbReference type="InParanoid" id="A0A165PDV2"/>
<dbReference type="EMBL" id="KV425614">
    <property type="protein sequence ID" value="KZT20898.1"/>
    <property type="molecule type" value="Genomic_DNA"/>
</dbReference>
<gene>
    <name evidence="2" type="ORF">NEOLEDRAFT_819709</name>
</gene>
<evidence type="ECO:0000256" key="1">
    <source>
        <dbReference type="SAM" id="Phobius"/>
    </source>
</evidence>